<dbReference type="SUPFAM" id="SSF53474">
    <property type="entry name" value="alpha/beta-Hydrolases"/>
    <property type="match status" value="1"/>
</dbReference>
<dbReference type="Gene3D" id="3.40.50.1820">
    <property type="entry name" value="alpha/beta hydrolase"/>
    <property type="match status" value="1"/>
</dbReference>
<gene>
    <name evidence="2" type="ORF">Poly51_60660</name>
</gene>
<accession>A0A5C6E6S4</accession>
<name>A0A5C6E6S4_9BACT</name>
<sequence>MQKTIAAVVAVLIWASIGDAKELPGTSSMWHGFDRHDFVIDGRNCIVVAPELQAVKRQLEPRPWIWRARFFGHEPQLDIALLERGFYVAYCDVSDLFGSPQAVAHWNAFYDYMVAEYGFAKRPALEGMSRGGLIVFNWAIANPTRVACIYADAPVCDFKSWPGNQGKGGGDPKSWKKCLDAYELTEAEALRYNKNPIDCLDALAANKVPLLHVVGDDDTVVPVNENTAIVEERYKALGGSIKVIHKPGVGHHPHSLVDPAPLVDFVLEHTASSVEVSPVHAK</sequence>
<keyword evidence="2" id="KW-0378">Hydrolase</keyword>
<dbReference type="EMBL" id="SJPW01000012">
    <property type="protein sequence ID" value="TWU44500.1"/>
    <property type="molecule type" value="Genomic_DNA"/>
</dbReference>
<dbReference type="InterPro" id="IPR001375">
    <property type="entry name" value="Peptidase_S9_cat"/>
</dbReference>
<dbReference type="RefSeq" id="WP_186775893.1">
    <property type="nucleotide sequence ID" value="NZ_SJPW01000012.1"/>
</dbReference>
<evidence type="ECO:0000313" key="2">
    <source>
        <dbReference type="EMBL" id="TWU44500.1"/>
    </source>
</evidence>
<proteinExistence type="predicted"/>
<dbReference type="GO" id="GO:0008236">
    <property type="term" value="F:serine-type peptidase activity"/>
    <property type="evidence" value="ECO:0007669"/>
    <property type="project" value="InterPro"/>
</dbReference>
<dbReference type="GO" id="GO:0006508">
    <property type="term" value="P:proteolysis"/>
    <property type="evidence" value="ECO:0007669"/>
    <property type="project" value="InterPro"/>
</dbReference>
<dbReference type="AlphaFoldDB" id="A0A5C6E6S4"/>
<feature type="domain" description="Peptidase S9 prolyl oligopeptidase catalytic" evidence="1">
    <location>
        <begin position="109"/>
        <end position="251"/>
    </location>
</feature>
<dbReference type="Pfam" id="PF00326">
    <property type="entry name" value="Peptidase_S9"/>
    <property type="match status" value="1"/>
</dbReference>
<dbReference type="InterPro" id="IPR029058">
    <property type="entry name" value="AB_hydrolase_fold"/>
</dbReference>
<reference evidence="2 3" key="1">
    <citation type="submission" date="2019-02" db="EMBL/GenBank/DDBJ databases">
        <title>Deep-cultivation of Planctomycetes and their phenomic and genomic characterization uncovers novel biology.</title>
        <authorList>
            <person name="Wiegand S."/>
            <person name="Jogler M."/>
            <person name="Boedeker C."/>
            <person name="Pinto D."/>
            <person name="Vollmers J."/>
            <person name="Rivas-Marin E."/>
            <person name="Kohn T."/>
            <person name="Peeters S.H."/>
            <person name="Heuer A."/>
            <person name="Rast P."/>
            <person name="Oberbeckmann S."/>
            <person name="Bunk B."/>
            <person name="Jeske O."/>
            <person name="Meyerdierks A."/>
            <person name="Storesund J.E."/>
            <person name="Kallscheuer N."/>
            <person name="Luecker S."/>
            <person name="Lage O.M."/>
            <person name="Pohl T."/>
            <person name="Merkel B.J."/>
            <person name="Hornburger P."/>
            <person name="Mueller R.-W."/>
            <person name="Bruemmer F."/>
            <person name="Labrenz M."/>
            <person name="Spormann A.M."/>
            <person name="Op Den Camp H."/>
            <person name="Overmann J."/>
            <person name="Amann R."/>
            <person name="Jetten M.S.M."/>
            <person name="Mascher T."/>
            <person name="Medema M.H."/>
            <person name="Devos D.P."/>
            <person name="Kaster A.-K."/>
            <person name="Ovreas L."/>
            <person name="Rohde M."/>
            <person name="Galperin M.Y."/>
            <person name="Jogler C."/>
        </authorList>
    </citation>
    <scope>NUCLEOTIDE SEQUENCE [LARGE SCALE GENOMIC DNA]</scope>
    <source>
        <strain evidence="2 3">Poly51</strain>
    </source>
</reference>
<dbReference type="Proteomes" id="UP000318288">
    <property type="component" value="Unassembled WGS sequence"/>
</dbReference>
<comment type="caution">
    <text evidence="2">The sequence shown here is derived from an EMBL/GenBank/DDBJ whole genome shotgun (WGS) entry which is preliminary data.</text>
</comment>
<organism evidence="2 3">
    <name type="scientific">Rubripirellula tenax</name>
    <dbReference type="NCBI Taxonomy" id="2528015"/>
    <lineage>
        <taxon>Bacteria</taxon>
        <taxon>Pseudomonadati</taxon>
        <taxon>Planctomycetota</taxon>
        <taxon>Planctomycetia</taxon>
        <taxon>Pirellulales</taxon>
        <taxon>Pirellulaceae</taxon>
        <taxon>Rubripirellula</taxon>
    </lineage>
</organism>
<protein>
    <submittedName>
        <fullName evidence="2">Alpha/beta hydrolase family protein</fullName>
    </submittedName>
</protein>
<evidence type="ECO:0000313" key="3">
    <source>
        <dbReference type="Proteomes" id="UP000318288"/>
    </source>
</evidence>
<evidence type="ECO:0000259" key="1">
    <source>
        <dbReference type="Pfam" id="PF00326"/>
    </source>
</evidence>
<keyword evidence="3" id="KW-1185">Reference proteome</keyword>